<keyword evidence="13" id="KW-0460">Magnesium</keyword>
<dbReference type="EC" id="6.1.1.20" evidence="5"/>
<comment type="catalytic activity">
    <reaction evidence="18">
        <text>tRNA(Phe) + L-phenylalanine + ATP = L-phenylalanyl-tRNA(Phe) + AMP + diphosphate + H(+)</text>
        <dbReference type="Rhea" id="RHEA:19413"/>
        <dbReference type="Rhea" id="RHEA-COMP:9668"/>
        <dbReference type="Rhea" id="RHEA-COMP:9699"/>
        <dbReference type="ChEBI" id="CHEBI:15378"/>
        <dbReference type="ChEBI" id="CHEBI:30616"/>
        <dbReference type="ChEBI" id="CHEBI:33019"/>
        <dbReference type="ChEBI" id="CHEBI:58095"/>
        <dbReference type="ChEBI" id="CHEBI:78442"/>
        <dbReference type="ChEBI" id="CHEBI:78531"/>
        <dbReference type="ChEBI" id="CHEBI:456215"/>
        <dbReference type="EC" id="6.1.1.20"/>
    </reaction>
</comment>
<evidence type="ECO:0000256" key="8">
    <source>
        <dbReference type="ARBA" id="ARBA00022555"/>
    </source>
</evidence>
<dbReference type="GO" id="GO:0004826">
    <property type="term" value="F:phenylalanine-tRNA ligase activity"/>
    <property type="evidence" value="ECO:0007669"/>
    <property type="project" value="UniProtKB-EC"/>
</dbReference>
<evidence type="ECO:0000256" key="18">
    <source>
        <dbReference type="ARBA" id="ARBA00049255"/>
    </source>
</evidence>
<comment type="subunit">
    <text evidence="4">Tetramer of two alpha and two beta subunits.</text>
</comment>
<evidence type="ECO:0000313" key="20">
    <source>
        <dbReference type="EMBL" id="GAE92713.1"/>
    </source>
</evidence>
<evidence type="ECO:0000313" key="21">
    <source>
        <dbReference type="Proteomes" id="UP000019102"/>
    </source>
</evidence>
<evidence type="ECO:0000256" key="6">
    <source>
        <dbReference type="ARBA" id="ARBA00017032"/>
    </source>
</evidence>
<gene>
    <name evidence="20" type="ORF">JCM21714_1724</name>
</gene>
<evidence type="ECO:0000256" key="1">
    <source>
        <dbReference type="ARBA" id="ARBA00001946"/>
    </source>
</evidence>
<keyword evidence="8" id="KW-0820">tRNA-binding</keyword>
<dbReference type="GO" id="GO:0005737">
    <property type="term" value="C:cytoplasm"/>
    <property type="evidence" value="ECO:0007669"/>
    <property type="project" value="UniProtKB-SubCell"/>
</dbReference>
<dbReference type="InterPro" id="IPR036690">
    <property type="entry name" value="Fdx_antiC-bd_sf"/>
</dbReference>
<reference evidence="20 21" key="1">
    <citation type="journal article" date="2014" name="Genome Announc.">
        <title>Draft Genome Sequence of the Boron-Tolerant and Moderately Halotolerant Bacterium Gracilibacillus boraciitolerans JCM 21714T.</title>
        <authorList>
            <person name="Ahmed I."/>
            <person name="Oshima K."/>
            <person name="Suda W."/>
            <person name="Kitamura K."/>
            <person name="Iida T."/>
            <person name="Ohmori Y."/>
            <person name="Fujiwara T."/>
            <person name="Hattori M."/>
            <person name="Ohkuma M."/>
        </authorList>
    </citation>
    <scope>NUCLEOTIDE SEQUENCE [LARGE SCALE GENOMIC DNA]</scope>
    <source>
        <strain evidence="20 21">JCM 21714</strain>
    </source>
</reference>
<comment type="caution">
    <text evidence="20">The sequence shown here is derived from an EMBL/GenBank/DDBJ whole genome shotgun (WGS) entry which is preliminary data.</text>
</comment>
<evidence type="ECO:0000256" key="2">
    <source>
        <dbReference type="ARBA" id="ARBA00004496"/>
    </source>
</evidence>
<dbReference type="GO" id="GO:0000049">
    <property type="term" value="F:tRNA binding"/>
    <property type="evidence" value="ECO:0007669"/>
    <property type="project" value="UniProtKB-KW"/>
</dbReference>
<keyword evidence="7" id="KW-0963">Cytoplasm</keyword>
<dbReference type="InterPro" id="IPR005121">
    <property type="entry name" value="Fdx_antiC-bd"/>
</dbReference>
<evidence type="ECO:0000256" key="11">
    <source>
        <dbReference type="ARBA" id="ARBA00022741"/>
    </source>
</evidence>
<evidence type="ECO:0000256" key="12">
    <source>
        <dbReference type="ARBA" id="ARBA00022840"/>
    </source>
</evidence>
<dbReference type="FunFam" id="3.30.70.380:FF:000001">
    <property type="entry name" value="Phenylalanine--tRNA ligase beta subunit"/>
    <property type="match status" value="1"/>
</dbReference>
<dbReference type="Proteomes" id="UP000019102">
    <property type="component" value="Unassembled WGS sequence"/>
</dbReference>
<dbReference type="SMART" id="SM00896">
    <property type="entry name" value="FDX-ACB"/>
    <property type="match status" value="1"/>
</dbReference>
<protein>
    <recommendedName>
        <fullName evidence="6">Phenylalanine--tRNA ligase beta subunit</fullName>
        <ecNumber evidence="5">6.1.1.20</ecNumber>
    </recommendedName>
    <alternativeName>
        <fullName evidence="17">Phenylalanyl-tRNA synthetase beta subunit</fullName>
    </alternativeName>
</protein>
<evidence type="ECO:0000256" key="5">
    <source>
        <dbReference type="ARBA" id="ARBA00012814"/>
    </source>
</evidence>
<accession>W4VIS0</accession>
<evidence type="ECO:0000256" key="3">
    <source>
        <dbReference type="ARBA" id="ARBA00008653"/>
    </source>
</evidence>
<dbReference type="Pfam" id="PF03147">
    <property type="entry name" value="FDX-ACB"/>
    <property type="match status" value="1"/>
</dbReference>
<comment type="similarity">
    <text evidence="3">Belongs to the phenylalanyl-tRNA synthetase beta subunit family. Type 1 subfamily.</text>
</comment>
<keyword evidence="11" id="KW-0547">Nucleotide-binding</keyword>
<evidence type="ECO:0000256" key="17">
    <source>
        <dbReference type="ARBA" id="ARBA00033189"/>
    </source>
</evidence>
<keyword evidence="16 20" id="KW-0030">Aminoacyl-tRNA synthetase</keyword>
<comment type="subcellular location">
    <subcellularLocation>
        <location evidence="2">Cytoplasm</location>
    </subcellularLocation>
</comment>
<feature type="domain" description="FDX-ACB" evidence="19">
    <location>
        <begin position="1"/>
        <end position="81"/>
    </location>
</feature>
<evidence type="ECO:0000256" key="13">
    <source>
        <dbReference type="ARBA" id="ARBA00022842"/>
    </source>
</evidence>
<keyword evidence="12" id="KW-0067">ATP-binding</keyword>
<dbReference type="GO" id="GO:0005524">
    <property type="term" value="F:ATP binding"/>
    <property type="evidence" value="ECO:0007669"/>
    <property type="project" value="UniProtKB-KW"/>
</dbReference>
<name>W4VIS0_9BACI</name>
<evidence type="ECO:0000256" key="9">
    <source>
        <dbReference type="ARBA" id="ARBA00022598"/>
    </source>
</evidence>
<evidence type="ECO:0000256" key="14">
    <source>
        <dbReference type="ARBA" id="ARBA00022884"/>
    </source>
</evidence>
<dbReference type="SUPFAM" id="SSF54991">
    <property type="entry name" value="Anticodon-binding domain of PheRS"/>
    <property type="match status" value="1"/>
</dbReference>
<keyword evidence="14" id="KW-0694">RNA-binding</keyword>
<dbReference type="STRING" id="1298598.JCM21714_1724"/>
<evidence type="ECO:0000256" key="16">
    <source>
        <dbReference type="ARBA" id="ARBA00023146"/>
    </source>
</evidence>
<evidence type="ECO:0000256" key="7">
    <source>
        <dbReference type="ARBA" id="ARBA00022490"/>
    </source>
</evidence>
<evidence type="ECO:0000256" key="15">
    <source>
        <dbReference type="ARBA" id="ARBA00022917"/>
    </source>
</evidence>
<keyword evidence="15" id="KW-0648">Protein biosynthesis</keyword>
<organism evidence="20 21">
    <name type="scientific">Gracilibacillus boraciitolerans JCM 21714</name>
    <dbReference type="NCBI Taxonomy" id="1298598"/>
    <lineage>
        <taxon>Bacteria</taxon>
        <taxon>Bacillati</taxon>
        <taxon>Bacillota</taxon>
        <taxon>Bacilli</taxon>
        <taxon>Bacillales</taxon>
        <taxon>Bacillaceae</taxon>
        <taxon>Gracilibacillus</taxon>
    </lineage>
</organism>
<keyword evidence="21" id="KW-1185">Reference proteome</keyword>
<proteinExistence type="inferred from homology"/>
<dbReference type="Gene3D" id="3.30.70.380">
    <property type="entry name" value="Ferrodoxin-fold anticodon-binding domain"/>
    <property type="match status" value="1"/>
</dbReference>
<comment type="cofactor">
    <cofactor evidence="1">
        <name>Mg(2+)</name>
        <dbReference type="ChEBI" id="CHEBI:18420"/>
    </cofactor>
</comment>
<evidence type="ECO:0000256" key="4">
    <source>
        <dbReference type="ARBA" id="ARBA00011209"/>
    </source>
</evidence>
<evidence type="ECO:0000259" key="19">
    <source>
        <dbReference type="PROSITE" id="PS51447"/>
    </source>
</evidence>
<dbReference type="GO" id="GO:0006412">
    <property type="term" value="P:translation"/>
    <property type="evidence" value="ECO:0007669"/>
    <property type="project" value="UniProtKB-KW"/>
</dbReference>
<dbReference type="eggNOG" id="COG0072">
    <property type="taxonomic scope" value="Bacteria"/>
</dbReference>
<dbReference type="GO" id="GO:0046872">
    <property type="term" value="F:metal ion binding"/>
    <property type="evidence" value="ECO:0007669"/>
    <property type="project" value="UniProtKB-KW"/>
</dbReference>
<dbReference type="PROSITE" id="PS51447">
    <property type="entry name" value="FDX_ACB"/>
    <property type="match status" value="1"/>
</dbReference>
<evidence type="ECO:0000256" key="10">
    <source>
        <dbReference type="ARBA" id="ARBA00022723"/>
    </source>
</evidence>
<keyword evidence="10" id="KW-0479">Metal-binding</keyword>
<keyword evidence="9" id="KW-0436">Ligase</keyword>
<dbReference type="AlphaFoldDB" id="W4VIS0"/>
<sequence>MNETVQAGVLQDTIAKAGGELIKDIQVFDVYQGDRLTVGKKSIAFSLFYQDPERTLMDEEVEASYQAILEAVANEHQAELRA</sequence>
<dbReference type="EMBL" id="BAVS01000006">
    <property type="protein sequence ID" value="GAE92713.1"/>
    <property type="molecule type" value="Genomic_DNA"/>
</dbReference>